<dbReference type="NCBIfam" id="NF006144">
    <property type="entry name" value="PRK08294.1"/>
    <property type="match status" value="1"/>
</dbReference>
<evidence type="ECO:0000259" key="7">
    <source>
        <dbReference type="Pfam" id="PF01494"/>
    </source>
</evidence>
<evidence type="ECO:0000256" key="2">
    <source>
        <dbReference type="ARBA" id="ARBA00007801"/>
    </source>
</evidence>
<dbReference type="SUPFAM" id="SSF52833">
    <property type="entry name" value="Thioredoxin-like"/>
    <property type="match status" value="1"/>
</dbReference>
<feature type="region of interest" description="Disordered" evidence="6">
    <location>
        <begin position="1"/>
        <end position="24"/>
    </location>
</feature>
<evidence type="ECO:0000256" key="6">
    <source>
        <dbReference type="SAM" id="MobiDB-lite"/>
    </source>
</evidence>
<dbReference type="EMBL" id="BONK01000005">
    <property type="protein sequence ID" value="GIG21112.1"/>
    <property type="molecule type" value="Genomic_DNA"/>
</dbReference>
<dbReference type="Gene3D" id="3.40.30.20">
    <property type="match status" value="1"/>
</dbReference>
<keyword evidence="3" id="KW-0285">Flavoprotein</keyword>
<keyword evidence="10" id="KW-1185">Reference proteome</keyword>
<organism evidence="9 10">
    <name type="scientific">Cellulomonas chitinilytica</name>
    <dbReference type="NCBI Taxonomy" id="398759"/>
    <lineage>
        <taxon>Bacteria</taxon>
        <taxon>Bacillati</taxon>
        <taxon>Actinomycetota</taxon>
        <taxon>Actinomycetes</taxon>
        <taxon>Micrococcales</taxon>
        <taxon>Cellulomonadaceae</taxon>
        <taxon>Cellulomonas</taxon>
    </lineage>
</organism>
<dbReference type="RefSeq" id="WP_203751748.1">
    <property type="nucleotide sequence ID" value="NZ_BONK01000005.1"/>
</dbReference>
<dbReference type="AlphaFoldDB" id="A0A919U252"/>
<comment type="caution">
    <text evidence="9">The sequence shown here is derived from an EMBL/GenBank/DDBJ whole genome shotgun (WGS) entry which is preliminary data.</text>
</comment>
<evidence type="ECO:0000256" key="3">
    <source>
        <dbReference type="ARBA" id="ARBA00022630"/>
    </source>
</evidence>
<dbReference type="Pfam" id="PF01494">
    <property type="entry name" value="FAD_binding_3"/>
    <property type="match status" value="1"/>
</dbReference>
<evidence type="ECO:0000313" key="9">
    <source>
        <dbReference type="EMBL" id="GIG21112.1"/>
    </source>
</evidence>
<dbReference type="InterPro" id="IPR038220">
    <property type="entry name" value="PHOX_C_sf"/>
</dbReference>
<evidence type="ECO:0000256" key="5">
    <source>
        <dbReference type="ARBA" id="ARBA00023002"/>
    </source>
</evidence>
<dbReference type="InterPro" id="IPR036249">
    <property type="entry name" value="Thioredoxin-like_sf"/>
</dbReference>
<comment type="similarity">
    <text evidence="2">Belongs to the PheA/TfdB FAD monooxygenase family.</text>
</comment>
<name>A0A919U252_9CELL</name>
<accession>A0A919U252</accession>
<dbReference type="SUPFAM" id="SSF54373">
    <property type="entry name" value="FAD-linked reductases, C-terminal domain"/>
    <property type="match status" value="1"/>
</dbReference>
<dbReference type="Proteomes" id="UP000632740">
    <property type="component" value="Unassembled WGS sequence"/>
</dbReference>
<gene>
    <name evidence="9" type="ORF">Cch01nite_18360</name>
</gene>
<evidence type="ECO:0000256" key="1">
    <source>
        <dbReference type="ARBA" id="ARBA00001974"/>
    </source>
</evidence>
<dbReference type="InterPro" id="IPR050641">
    <property type="entry name" value="RIFMO-like"/>
</dbReference>
<dbReference type="InterPro" id="IPR012941">
    <property type="entry name" value="Phe_hydrox_C_dim_dom"/>
</dbReference>
<dbReference type="InterPro" id="IPR002938">
    <property type="entry name" value="FAD-bd"/>
</dbReference>
<feature type="domain" description="Phenol hydroxylase-like C-terminal dimerisation" evidence="8">
    <location>
        <begin position="441"/>
        <end position="627"/>
    </location>
</feature>
<reference evidence="9" key="1">
    <citation type="submission" date="2021-01" db="EMBL/GenBank/DDBJ databases">
        <title>Whole genome shotgun sequence of Cellulomonas chitinilytica NBRC 110799.</title>
        <authorList>
            <person name="Komaki H."/>
            <person name="Tamura T."/>
        </authorList>
    </citation>
    <scope>NUCLEOTIDE SEQUENCE</scope>
    <source>
        <strain evidence="9">NBRC 110799</strain>
    </source>
</reference>
<dbReference type="Gene3D" id="3.50.50.60">
    <property type="entry name" value="FAD/NAD(P)-binding domain"/>
    <property type="match status" value="1"/>
</dbReference>
<keyword evidence="4" id="KW-0274">FAD</keyword>
<evidence type="ECO:0000313" key="10">
    <source>
        <dbReference type="Proteomes" id="UP000632740"/>
    </source>
</evidence>
<sequence length="635" mass="69452">MQFHHHGYVSGDPRVQPAAGVGLDRPEELPDEVDVLIVGTGPAGMITAAQLSQFPDVTTRIVDRRAGRLAIGQADGIQARSVETFQAFGFAGRIAEEAYRITEMCFWHPDPADPSRIVRGERPPDDPSGITEFPHLIVNQARVLDYFAEFMANAPTRMRPDYGYEFRDLTIATDGSHPVTVHLVRTSGEGAGTEKVVRAKYVVGADGAHSGVRRAIGCTRLGADASHAWGVMDVLAVTDFPDIRLKCAIQSGSGGSILLIPREGGHLFRMYVDLGEVRPETHGAVRSTTVEQIIAHANAILHPYSLDVKDVAWHSVYEVGHRVTDRFDDVPADQVGTRTPRVFIEGDACHTHSAKAGQGMNVSMQDGFNLGWKLGYVLTGRSPESLLATYSKERQVIAQNLIDFDRQWSSLMAKRPDELDDPGELADFYVRTTEFLFGFMTQYPPSMLVAESTHQALATGFPVGKRFKSAPVVRVADANPLHLGHQHRADGRWRVYAFADRAPAGERSALTSWAQWMAGAPDSPVLAHTREGEQSDSVLDVKVVYQQRHVDVDIAAVPAIFLPRTGPFGLVDHEKVFATDPAADIFELRGVDRAGCVVVVRPDQYVAAVLPLDATDELAAFLRQHLLVRAGQPVG</sequence>
<comment type="cofactor">
    <cofactor evidence="1">
        <name>FAD</name>
        <dbReference type="ChEBI" id="CHEBI:57692"/>
    </cofactor>
</comment>
<dbReference type="GO" id="GO:0016709">
    <property type="term" value="F:oxidoreductase activity, acting on paired donors, with incorporation or reduction of molecular oxygen, NAD(P)H as one donor, and incorporation of one atom of oxygen"/>
    <property type="evidence" value="ECO:0007669"/>
    <property type="project" value="UniProtKB-ARBA"/>
</dbReference>
<evidence type="ECO:0000259" key="8">
    <source>
        <dbReference type="Pfam" id="PF07976"/>
    </source>
</evidence>
<dbReference type="PRINTS" id="PR00420">
    <property type="entry name" value="RNGMNOXGNASE"/>
</dbReference>
<dbReference type="PANTHER" id="PTHR43004:SF19">
    <property type="entry name" value="BINDING MONOOXYGENASE, PUTATIVE (JCVI)-RELATED"/>
    <property type="match status" value="1"/>
</dbReference>
<dbReference type="PANTHER" id="PTHR43004">
    <property type="entry name" value="TRK SYSTEM POTASSIUM UPTAKE PROTEIN"/>
    <property type="match status" value="1"/>
</dbReference>
<dbReference type="GO" id="GO:0071949">
    <property type="term" value="F:FAD binding"/>
    <property type="evidence" value="ECO:0007669"/>
    <property type="project" value="InterPro"/>
</dbReference>
<protein>
    <submittedName>
        <fullName evidence="9">Phenol 2-monooxygenase</fullName>
    </submittedName>
</protein>
<dbReference type="CDD" id="cd02979">
    <property type="entry name" value="PHOX_C"/>
    <property type="match status" value="1"/>
</dbReference>
<proteinExistence type="inferred from homology"/>
<keyword evidence="5" id="KW-0560">Oxidoreductase</keyword>
<dbReference type="Pfam" id="PF07976">
    <property type="entry name" value="Phe_hydrox_dim"/>
    <property type="match status" value="1"/>
</dbReference>
<dbReference type="SUPFAM" id="SSF51905">
    <property type="entry name" value="FAD/NAD(P)-binding domain"/>
    <property type="match status" value="1"/>
</dbReference>
<feature type="domain" description="FAD-binding" evidence="7">
    <location>
        <begin position="32"/>
        <end position="404"/>
    </location>
</feature>
<evidence type="ECO:0000256" key="4">
    <source>
        <dbReference type="ARBA" id="ARBA00022827"/>
    </source>
</evidence>
<dbReference type="Gene3D" id="3.30.9.10">
    <property type="entry name" value="D-Amino Acid Oxidase, subunit A, domain 2"/>
    <property type="match status" value="1"/>
</dbReference>
<dbReference type="InterPro" id="IPR036188">
    <property type="entry name" value="FAD/NAD-bd_sf"/>
</dbReference>